<dbReference type="Gene3D" id="3.30.870.10">
    <property type="entry name" value="Endonuclease Chain A"/>
    <property type="match status" value="2"/>
</dbReference>
<evidence type="ECO:0000259" key="3">
    <source>
        <dbReference type="Pfam" id="PF13091"/>
    </source>
</evidence>
<keyword evidence="2" id="KW-0812">Transmembrane</keyword>
<dbReference type="KEGG" id="pchi:PC41400_00375"/>
<dbReference type="CDD" id="cd09129">
    <property type="entry name" value="PLDc_unchar2_1"/>
    <property type="match status" value="1"/>
</dbReference>
<dbReference type="AlphaFoldDB" id="A0A410WPG9"/>
<organism evidence="5 6">
    <name type="scientific">Paenibacillus chitinolyticus</name>
    <dbReference type="NCBI Taxonomy" id="79263"/>
    <lineage>
        <taxon>Bacteria</taxon>
        <taxon>Bacillati</taxon>
        <taxon>Bacillota</taxon>
        <taxon>Bacilli</taxon>
        <taxon>Bacillales</taxon>
        <taxon>Paenibacillaceae</taxon>
        <taxon>Paenibacillus</taxon>
    </lineage>
</organism>
<accession>A0A410WPG9</accession>
<dbReference type="SUPFAM" id="SSF56024">
    <property type="entry name" value="Phospholipase D/nuclease"/>
    <property type="match status" value="2"/>
</dbReference>
<evidence type="ECO:0000313" key="4">
    <source>
        <dbReference type="EMBL" id="MCY9598693.1"/>
    </source>
</evidence>
<dbReference type="Proteomes" id="UP000288943">
    <property type="component" value="Chromosome"/>
</dbReference>
<feature type="region of interest" description="Disordered" evidence="1">
    <location>
        <begin position="289"/>
        <end position="329"/>
    </location>
</feature>
<reference evidence="5 6" key="1">
    <citation type="submission" date="2018-01" db="EMBL/GenBank/DDBJ databases">
        <title>The whole genome sequencing and assembly of Paenibacillus chitinolyticus KCCM 41400 strain.</title>
        <authorList>
            <person name="Kim J.-Y."/>
            <person name="Park M.-K."/>
            <person name="Lee Y.-J."/>
            <person name="Yi H."/>
            <person name="Bahn Y.-S."/>
            <person name="Kim J.F."/>
            <person name="Lee D.-W."/>
        </authorList>
    </citation>
    <scope>NUCLEOTIDE SEQUENCE [LARGE SCALE GENOMIC DNA]</scope>
    <source>
        <strain evidence="5 6">KCCM 41400</strain>
    </source>
</reference>
<keyword evidence="2" id="KW-0472">Membrane</keyword>
<feature type="compositionally biased region" description="Basic and acidic residues" evidence="1">
    <location>
        <begin position="302"/>
        <end position="311"/>
    </location>
</feature>
<evidence type="ECO:0000313" key="7">
    <source>
        <dbReference type="Proteomes" id="UP001527202"/>
    </source>
</evidence>
<dbReference type="Pfam" id="PF13091">
    <property type="entry name" value="PLDc_2"/>
    <property type="match status" value="1"/>
</dbReference>
<keyword evidence="2" id="KW-1133">Transmembrane helix</keyword>
<reference evidence="4 7" key="2">
    <citation type="submission" date="2022-05" db="EMBL/GenBank/DDBJ databases">
        <title>Genome Sequencing of Bee-Associated Microbes.</title>
        <authorList>
            <person name="Dunlap C."/>
        </authorList>
    </citation>
    <scope>NUCLEOTIDE SEQUENCE [LARGE SCALE GENOMIC DNA]</scope>
    <source>
        <strain evidence="4 7">NRRL B-23120</strain>
    </source>
</reference>
<evidence type="ECO:0000313" key="5">
    <source>
        <dbReference type="EMBL" id="QAV16234.1"/>
    </source>
</evidence>
<feature type="transmembrane region" description="Helical" evidence="2">
    <location>
        <begin position="34"/>
        <end position="54"/>
    </location>
</feature>
<dbReference type="CDD" id="cd09130">
    <property type="entry name" value="PLDc_unchar2_2"/>
    <property type="match status" value="1"/>
</dbReference>
<dbReference type="OrthoDB" id="92272at2"/>
<feature type="region of interest" description="Disordered" evidence="1">
    <location>
        <begin position="1"/>
        <end position="24"/>
    </location>
</feature>
<evidence type="ECO:0000256" key="2">
    <source>
        <dbReference type="SAM" id="Phobius"/>
    </source>
</evidence>
<dbReference type="EMBL" id="JAMDMJ010000034">
    <property type="protein sequence ID" value="MCY9598693.1"/>
    <property type="molecule type" value="Genomic_DNA"/>
</dbReference>
<dbReference type="EMBL" id="CP026520">
    <property type="protein sequence ID" value="QAV16234.1"/>
    <property type="molecule type" value="Genomic_DNA"/>
</dbReference>
<name>A0A410WPG9_9BACL</name>
<dbReference type="RefSeq" id="WP_042231268.1">
    <property type="nucleotide sequence ID" value="NZ_CP026520.1"/>
</dbReference>
<sequence>MEPLKRTEQKPSPPVRSSGNKRKPAEKSWLSSNWLKGGILLLVFFIWAGIVAAVHTHKDLPPGLSFEGKAYRAESVDFLYDLSYKKDGGYHQEQMIFDRVNQAIAEAKEFIVVDMFLYSGYYDNDQSFPPLSGQLTESLLDAKRRHPAMPITVVSDEVNTTYGSHPSPELERLKAAGIGVVLTDTDPLRDSVPLYSAVWRMGFQWFGQSGKGWLPNPLADSAPKVTLRSYLKLFNVKANHRKVVATENTALVLSANPHDASFNNSNIGFQITGSKDFISEVVGTEQAASAMSGGPAHLQPKAADKQEEPARPEAASGNGTQEQAAPSRDAVTVRLLTEGKTYARLLDSISAAPKGSEIRMGMFYLADRKVIDVLLDASARGVSIQLLLDPNENAFGHSKTGIPNRPVAAELRKKTGGKIAVKWYNTAQEQFHTKLIDIRHPDGSAVINGGSANFTPRNLDDLNLETNVEITAPAGSKITQDLDRYWDRLWNNRDAEYSLEYPAYEDKLVGFKRIVYHLQDMLGFTTY</sequence>
<proteinExistence type="predicted"/>
<dbReference type="Proteomes" id="UP001527202">
    <property type="component" value="Unassembled WGS sequence"/>
</dbReference>
<protein>
    <submittedName>
        <fullName evidence="4 5">Phospholipase</fullName>
    </submittedName>
</protein>
<dbReference type="GeneID" id="95373270"/>
<evidence type="ECO:0000313" key="6">
    <source>
        <dbReference type="Proteomes" id="UP000288943"/>
    </source>
</evidence>
<evidence type="ECO:0000256" key="1">
    <source>
        <dbReference type="SAM" id="MobiDB-lite"/>
    </source>
</evidence>
<feature type="domain" description="Phospholipase D-like" evidence="3">
    <location>
        <begin position="347"/>
        <end position="490"/>
    </location>
</feature>
<keyword evidence="7" id="KW-1185">Reference proteome</keyword>
<dbReference type="InterPro" id="IPR025202">
    <property type="entry name" value="PLD-like_dom"/>
</dbReference>
<gene>
    <name evidence="4" type="ORF">M5X16_23340</name>
    <name evidence="5" type="ORF">PC41400_00375</name>
</gene>